<feature type="domain" description="Integrase catalytic" evidence="2">
    <location>
        <begin position="29"/>
        <end position="62"/>
    </location>
</feature>
<dbReference type="InterPro" id="IPR001584">
    <property type="entry name" value="Integrase_cat-core"/>
</dbReference>
<dbReference type="GO" id="GO:0015074">
    <property type="term" value="P:DNA integration"/>
    <property type="evidence" value="ECO:0007669"/>
    <property type="project" value="InterPro"/>
</dbReference>
<dbReference type="InterPro" id="IPR012337">
    <property type="entry name" value="RNaseH-like_sf"/>
</dbReference>
<dbReference type="AlphaFoldDB" id="Q07N94"/>
<dbReference type="GO" id="GO:0003676">
    <property type="term" value="F:nucleic acid binding"/>
    <property type="evidence" value="ECO:0007669"/>
    <property type="project" value="InterPro"/>
</dbReference>
<dbReference type="Gene3D" id="3.30.420.10">
    <property type="entry name" value="Ribonuclease H-like superfamily/Ribonuclease H"/>
    <property type="match status" value="1"/>
</dbReference>
<evidence type="ECO:0000256" key="1">
    <source>
        <dbReference type="SAM" id="MobiDB-lite"/>
    </source>
</evidence>
<organism evidence="3">
    <name type="scientific">Rhodopseudomonas palustris (strain BisA53)</name>
    <dbReference type="NCBI Taxonomy" id="316055"/>
    <lineage>
        <taxon>Bacteria</taxon>
        <taxon>Pseudomonadati</taxon>
        <taxon>Pseudomonadota</taxon>
        <taxon>Alphaproteobacteria</taxon>
        <taxon>Hyphomicrobiales</taxon>
        <taxon>Nitrobacteraceae</taxon>
        <taxon>Rhodopseudomonas</taxon>
    </lineage>
</organism>
<evidence type="ECO:0000313" key="3">
    <source>
        <dbReference type="EMBL" id="ABJ06590.1"/>
    </source>
</evidence>
<reference evidence="3" key="1">
    <citation type="submission" date="2006-09" db="EMBL/GenBank/DDBJ databases">
        <title>Complete sequence of Rhodopseudomonas palustris BisA53.</title>
        <authorList>
            <consortium name="US DOE Joint Genome Institute"/>
            <person name="Copeland A."/>
            <person name="Lucas S."/>
            <person name="Lapidus A."/>
            <person name="Barry K."/>
            <person name="Detter J.C."/>
            <person name="Glavina del Rio T."/>
            <person name="Hammon N."/>
            <person name="Israni S."/>
            <person name="Dalin E."/>
            <person name="Tice H."/>
            <person name="Pitluck S."/>
            <person name="Chain P."/>
            <person name="Malfatti S."/>
            <person name="Shin M."/>
            <person name="Vergez L."/>
            <person name="Schmutz J."/>
            <person name="Larimer F."/>
            <person name="Land M."/>
            <person name="Hauser L."/>
            <person name="Pelletier D.A."/>
            <person name="Kyrpides N."/>
            <person name="Kim E."/>
            <person name="Harwood C.S."/>
            <person name="Oda Y."/>
            <person name="Richardson P."/>
        </authorList>
    </citation>
    <scope>NUCLEOTIDE SEQUENCE [LARGE SCALE GENOMIC DNA]</scope>
    <source>
        <strain evidence="3">BisA53</strain>
    </source>
</reference>
<dbReference type="SUPFAM" id="SSF53098">
    <property type="entry name" value="Ribonuclease H-like"/>
    <property type="match status" value="1"/>
</dbReference>
<feature type="region of interest" description="Disordered" evidence="1">
    <location>
        <begin position="59"/>
        <end position="91"/>
    </location>
</feature>
<dbReference type="HOGENOM" id="CLU_2424959_0_0_5"/>
<dbReference type="EMBL" id="CP000463">
    <property type="protein sequence ID" value="ABJ06590.1"/>
    <property type="molecule type" value="Genomic_DNA"/>
</dbReference>
<protein>
    <recommendedName>
        <fullName evidence="2">Integrase catalytic domain-containing protein</fullName>
    </recommendedName>
</protein>
<dbReference type="STRING" id="316055.RPE_2653"/>
<dbReference type="InterPro" id="IPR036397">
    <property type="entry name" value="RNaseH_sf"/>
</dbReference>
<dbReference type="Pfam" id="PF13683">
    <property type="entry name" value="rve_3"/>
    <property type="match status" value="1"/>
</dbReference>
<gene>
    <name evidence="3" type="ordered locus">RPE_2653</name>
</gene>
<accession>Q07N94</accession>
<dbReference type="KEGG" id="rpe:RPE_2653"/>
<evidence type="ECO:0000259" key="2">
    <source>
        <dbReference type="Pfam" id="PF13683"/>
    </source>
</evidence>
<dbReference type="eggNOG" id="COG2801">
    <property type="taxonomic scope" value="Bacteria"/>
</dbReference>
<proteinExistence type="predicted"/>
<sequence length="91" mass="10165">MYLGLNRLPVRRRIDPSGDRLCGGLEDHKIEWHFITPGKPMQNGLCESFNGKMRDELLNEPCSSASPTPTPRLPAGSMTTTTNARIPRWAT</sequence>
<name>Q07N94_RHOP5</name>